<dbReference type="Proteomes" id="UP001274830">
    <property type="component" value="Unassembled WGS sequence"/>
</dbReference>
<comment type="caution">
    <text evidence="2">The sequence shown here is derived from an EMBL/GenBank/DDBJ whole genome shotgun (WGS) entry which is preliminary data.</text>
</comment>
<feature type="region of interest" description="Disordered" evidence="1">
    <location>
        <begin position="1"/>
        <end position="52"/>
    </location>
</feature>
<keyword evidence="3" id="KW-1185">Reference proteome</keyword>
<gene>
    <name evidence="2" type="ORF">LTR78_003032</name>
</gene>
<accession>A0AAE0WS39</accession>
<name>A0AAE0WS39_9PEZI</name>
<dbReference type="EMBL" id="JAUTXT010000008">
    <property type="protein sequence ID" value="KAK3676828.1"/>
    <property type="molecule type" value="Genomic_DNA"/>
</dbReference>
<evidence type="ECO:0000313" key="3">
    <source>
        <dbReference type="Proteomes" id="UP001274830"/>
    </source>
</evidence>
<evidence type="ECO:0000256" key="1">
    <source>
        <dbReference type="SAM" id="MobiDB-lite"/>
    </source>
</evidence>
<dbReference type="AlphaFoldDB" id="A0AAE0WS39"/>
<evidence type="ECO:0000313" key="2">
    <source>
        <dbReference type="EMBL" id="KAK3676828.1"/>
    </source>
</evidence>
<sequence>MSDKAPDMRFAPPPPLKPSKAKEPKKRSKLHALWLRVKTDNEKKKRGGVGSETASSLLLAAHSLNDDIGQVTHEAQLLTQDALKTRRPGTPPSRDPLFQRPRDAPLSDYEKSANAYNSVVDRYRKMNDEARSIQQRFSTFQEGVKTLKIEHPPEKKFGKYEHDVESLDNASRNIETTTTRMVEAVGQAREAAR</sequence>
<organism evidence="2 3">
    <name type="scientific">Recurvomyces mirabilis</name>
    <dbReference type="NCBI Taxonomy" id="574656"/>
    <lineage>
        <taxon>Eukaryota</taxon>
        <taxon>Fungi</taxon>
        <taxon>Dikarya</taxon>
        <taxon>Ascomycota</taxon>
        <taxon>Pezizomycotina</taxon>
        <taxon>Dothideomycetes</taxon>
        <taxon>Dothideomycetidae</taxon>
        <taxon>Mycosphaerellales</taxon>
        <taxon>Teratosphaeriaceae</taxon>
        <taxon>Recurvomyces</taxon>
    </lineage>
</organism>
<proteinExistence type="predicted"/>
<reference evidence="2" key="1">
    <citation type="submission" date="2023-07" db="EMBL/GenBank/DDBJ databases">
        <title>Black Yeasts Isolated from many extreme environments.</title>
        <authorList>
            <person name="Coleine C."/>
            <person name="Stajich J.E."/>
            <person name="Selbmann L."/>
        </authorList>
    </citation>
    <scope>NUCLEOTIDE SEQUENCE</scope>
    <source>
        <strain evidence="2">CCFEE 5485</strain>
    </source>
</reference>
<protein>
    <submittedName>
        <fullName evidence="2">Uncharacterized protein</fullName>
    </submittedName>
</protein>
<feature type="region of interest" description="Disordered" evidence="1">
    <location>
        <begin position="79"/>
        <end position="108"/>
    </location>
</feature>